<evidence type="ECO:0000313" key="1">
    <source>
        <dbReference type="EMBL" id="OBR88083.1"/>
    </source>
</evidence>
<reference evidence="2" key="3">
    <citation type="submission" date="2024-02" db="EMBL/GenBank/DDBJ databases">
        <title>Comparative genomics of Cryptococcus and Kwoniella reveals pathogenesis evolution and contrasting modes of karyotype evolution via chromosome fusion or intercentromeric recombination.</title>
        <authorList>
            <person name="Coelho M.A."/>
            <person name="David-Palma M."/>
            <person name="Shea T."/>
            <person name="Bowers K."/>
            <person name="McGinley-Smith S."/>
            <person name="Mohammad A.W."/>
            <person name="Gnirke A."/>
            <person name="Yurkov A.M."/>
            <person name="Nowrousian M."/>
            <person name="Sun S."/>
            <person name="Cuomo C.A."/>
            <person name="Heitman J."/>
        </authorList>
    </citation>
    <scope>NUCLEOTIDE SEQUENCE</scope>
    <source>
        <strain evidence="2">CBS 10117</strain>
    </source>
</reference>
<evidence type="ECO:0000313" key="3">
    <source>
        <dbReference type="Proteomes" id="UP000078595"/>
    </source>
</evidence>
<dbReference type="KEGG" id="kdj:28966001"/>
<accession>A0A1A6ADH2</accession>
<keyword evidence="3" id="KW-1185">Reference proteome</keyword>
<evidence type="ECO:0000313" key="2">
    <source>
        <dbReference type="EMBL" id="WWC59020.1"/>
    </source>
</evidence>
<protein>
    <submittedName>
        <fullName evidence="1">Uncharacterized protein</fullName>
    </submittedName>
</protein>
<gene>
    <name evidence="1" type="ORF">I303_02302</name>
    <name evidence="2" type="ORF">I303_101566</name>
</gene>
<reference evidence="2" key="2">
    <citation type="submission" date="2013-07" db="EMBL/GenBank/DDBJ databases">
        <authorList>
            <consortium name="The Broad Institute Genome Sequencing Platform"/>
            <person name="Cuomo C."/>
            <person name="Litvintseva A."/>
            <person name="Chen Y."/>
            <person name="Heitman J."/>
            <person name="Sun S."/>
            <person name="Springer D."/>
            <person name="Dromer F."/>
            <person name="Young S.K."/>
            <person name="Zeng Q."/>
            <person name="Gargeya S."/>
            <person name="Fitzgerald M."/>
            <person name="Abouelleil A."/>
            <person name="Alvarado L."/>
            <person name="Berlin A.M."/>
            <person name="Chapman S.B."/>
            <person name="Dewar J."/>
            <person name="Goldberg J."/>
            <person name="Griggs A."/>
            <person name="Gujja S."/>
            <person name="Hansen M."/>
            <person name="Howarth C."/>
            <person name="Imamovic A."/>
            <person name="Larimer J."/>
            <person name="McCowan C."/>
            <person name="Murphy C."/>
            <person name="Pearson M."/>
            <person name="Priest M."/>
            <person name="Roberts A."/>
            <person name="Saif S."/>
            <person name="Shea T."/>
            <person name="Sykes S."/>
            <person name="Wortman J."/>
            <person name="Nusbaum C."/>
            <person name="Birren B."/>
        </authorList>
    </citation>
    <scope>NUCLEOTIDE SEQUENCE</scope>
    <source>
        <strain evidence="2">CBS 10117</strain>
    </source>
</reference>
<organism evidence="1">
    <name type="scientific">Kwoniella dejecticola CBS 10117</name>
    <dbReference type="NCBI Taxonomy" id="1296121"/>
    <lineage>
        <taxon>Eukaryota</taxon>
        <taxon>Fungi</taxon>
        <taxon>Dikarya</taxon>
        <taxon>Basidiomycota</taxon>
        <taxon>Agaricomycotina</taxon>
        <taxon>Tremellomycetes</taxon>
        <taxon>Tremellales</taxon>
        <taxon>Cryptococcaceae</taxon>
        <taxon>Kwoniella</taxon>
    </lineage>
</organism>
<dbReference type="GeneID" id="28966001"/>
<reference evidence="1" key="1">
    <citation type="submission" date="2013-07" db="EMBL/GenBank/DDBJ databases">
        <title>The Genome Sequence of Cryptococcus dejecticola CBS10117.</title>
        <authorList>
            <consortium name="The Broad Institute Genome Sequencing Platform"/>
            <person name="Cuomo C."/>
            <person name="Litvintseva A."/>
            <person name="Chen Y."/>
            <person name="Heitman J."/>
            <person name="Sun S."/>
            <person name="Springer D."/>
            <person name="Dromer F."/>
            <person name="Young S.K."/>
            <person name="Zeng Q."/>
            <person name="Gargeya S."/>
            <person name="Fitzgerald M."/>
            <person name="Abouelleil A."/>
            <person name="Alvarado L."/>
            <person name="Berlin A.M."/>
            <person name="Chapman S.B."/>
            <person name="Dewar J."/>
            <person name="Goldberg J."/>
            <person name="Griggs A."/>
            <person name="Gujja S."/>
            <person name="Hansen M."/>
            <person name="Howarth C."/>
            <person name="Imamovic A."/>
            <person name="Larimer J."/>
            <person name="McCowan C."/>
            <person name="Murphy C."/>
            <person name="Pearson M."/>
            <person name="Priest M."/>
            <person name="Roberts A."/>
            <person name="Saif S."/>
            <person name="Shea T."/>
            <person name="Sykes S."/>
            <person name="Wortman J."/>
            <person name="Nusbaum C."/>
            <person name="Birren B."/>
        </authorList>
    </citation>
    <scope>NUCLEOTIDE SEQUENCE [LARGE SCALE GENOMIC DNA]</scope>
    <source>
        <strain evidence="1">CBS 10117</strain>
    </source>
</reference>
<dbReference type="Proteomes" id="UP000078595">
    <property type="component" value="Chromosome 2"/>
</dbReference>
<proteinExistence type="predicted"/>
<dbReference type="VEuPathDB" id="FungiDB:I303_02302"/>
<sequence length="309" mass="34385">MLIGLGLDGITDLLEYTEGQTHSSACDGVSSHNIPWYDARYQMTGSTPHPLAGSRPVIFHYFDTPPSATGTHDQAQSQSTDQMNGTFHFSIRPGDDASSNEVASRFAEALRSTNYYSSSAYQSAVGGDSATHARLAAAQKTLGDLLGHSNKFDLVRVPEDRGQVIRRTLTARSEGSHQPHAVVVVGYNETDSPIHSRAIRKTRIYTPLARRSQSYSHDWQAYSSEEIDRHRRGGESLASTFDEKVTDTKYSKDWPRCATKLTQLYDRYDFPDGDYKDFTIVGVPVGSIDWIESQPFNFLQKVDSVPDFC</sequence>
<dbReference type="AlphaFoldDB" id="A0A1A6ADH2"/>
<dbReference type="EMBL" id="CP144531">
    <property type="protein sequence ID" value="WWC59020.1"/>
    <property type="molecule type" value="Genomic_DNA"/>
</dbReference>
<dbReference type="RefSeq" id="XP_018265925.1">
    <property type="nucleotide sequence ID" value="XM_018405644.1"/>
</dbReference>
<name>A0A1A6ADH2_9TREE</name>
<dbReference type="EMBL" id="KI894028">
    <property type="protein sequence ID" value="OBR88083.1"/>
    <property type="molecule type" value="Genomic_DNA"/>
</dbReference>